<dbReference type="SUPFAM" id="SSF52922">
    <property type="entry name" value="TK C-terminal domain-like"/>
    <property type="match status" value="1"/>
</dbReference>
<evidence type="ECO:0000256" key="3">
    <source>
        <dbReference type="ARBA" id="ARBA00023052"/>
    </source>
</evidence>
<dbReference type="Gene3D" id="3.40.50.920">
    <property type="match status" value="1"/>
</dbReference>
<dbReference type="EMBL" id="SJOL01006511">
    <property type="protein sequence ID" value="TGZ65074.1"/>
    <property type="molecule type" value="Genomic_DNA"/>
</dbReference>
<comment type="caution">
    <text evidence="5">The sequence shown here is derived from an EMBL/GenBank/DDBJ whole genome shotgun (WGS) entry which is preliminary data.</text>
</comment>
<dbReference type="Proteomes" id="UP000308267">
    <property type="component" value="Unassembled WGS sequence"/>
</dbReference>
<keyword evidence="2" id="KW-0560">Oxidoreductase</keyword>
<evidence type="ECO:0000313" key="6">
    <source>
        <dbReference type="Proteomes" id="UP000308267"/>
    </source>
</evidence>
<reference evidence="5 6" key="1">
    <citation type="journal article" date="2019" name="BMC Genomics">
        <title>New insights from Opisthorchis felineus genome: update on genomics of the epidemiologically important liver flukes.</title>
        <authorList>
            <person name="Ershov N.I."/>
            <person name="Mordvinov V.A."/>
            <person name="Prokhortchouk E.B."/>
            <person name="Pakharukova M.Y."/>
            <person name="Gunbin K.V."/>
            <person name="Ustyantsev K."/>
            <person name="Genaev M.A."/>
            <person name="Blinov A.G."/>
            <person name="Mazur A."/>
            <person name="Boulygina E."/>
            <person name="Tsygankova S."/>
            <person name="Khrameeva E."/>
            <person name="Chekanov N."/>
            <person name="Fan G."/>
            <person name="Xiao A."/>
            <person name="Zhang H."/>
            <person name="Xu X."/>
            <person name="Yang H."/>
            <person name="Solovyev V."/>
            <person name="Lee S.M."/>
            <person name="Liu X."/>
            <person name="Afonnikov D.A."/>
            <person name="Skryabin K.G."/>
        </authorList>
    </citation>
    <scope>NUCLEOTIDE SEQUENCE [LARGE SCALE GENOMIC DNA]</scope>
    <source>
        <strain evidence="5">AK-0245</strain>
        <tissue evidence="5">Whole organism</tissue>
    </source>
</reference>
<dbReference type="PANTHER" id="PTHR43257:SF2">
    <property type="entry name" value="PYRUVATE DEHYDROGENASE E1 COMPONENT SUBUNIT BETA"/>
    <property type="match status" value="1"/>
</dbReference>
<sequence length="79" mass="8483">TDVTLVAYSMAVGTALSAADEMSKMGISAEVINLRSLRPLDEQTIFNSVKKTHHLITVEGAWPSCGLGAEICTRVMESE</sequence>
<gene>
    <name evidence="5" type="ORF">CRM22_006040</name>
</gene>
<dbReference type="AlphaFoldDB" id="A0A4V3SEM4"/>
<dbReference type="OrthoDB" id="10266385at2759"/>
<dbReference type="InterPro" id="IPR033248">
    <property type="entry name" value="Transketolase_C"/>
</dbReference>
<accession>A0A4V3SEM4</accession>
<proteinExistence type="predicted"/>
<dbReference type="PANTHER" id="PTHR43257">
    <property type="entry name" value="PYRUVATE DEHYDROGENASE E1 COMPONENT BETA SUBUNIT"/>
    <property type="match status" value="1"/>
</dbReference>
<dbReference type="STRING" id="147828.A0A4V3SEM4"/>
<dbReference type="GO" id="GO:0016491">
    <property type="term" value="F:oxidoreductase activity"/>
    <property type="evidence" value="ECO:0007669"/>
    <property type="project" value="UniProtKB-KW"/>
</dbReference>
<dbReference type="Pfam" id="PF02780">
    <property type="entry name" value="Transketolase_C"/>
    <property type="match status" value="1"/>
</dbReference>
<evidence type="ECO:0000259" key="4">
    <source>
        <dbReference type="Pfam" id="PF02780"/>
    </source>
</evidence>
<dbReference type="InterPro" id="IPR009014">
    <property type="entry name" value="Transketo_C/PFOR_II"/>
</dbReference>
<protein>
    <recommendedName>
        <fullName evidence="4">Transketolase C-terminal domain-containing protein</fullName>
    </recommendedName>
</protein>
<keyword evidence="6" id="KW-1185">Reference proteome</keyword>
<feature type="non-terminal residue" evidence="5">
    <location>
        <position position="1"/>
    </location>
</feature>
<evidence type="ECO:0000256" key="2">
    <source>
        <dbReference type="ARBA" id="ARBA00023002"/>
    </source>
</evidence>
<feature type="domain" description="Transketolase C-terminal" evidence="4">
    <location>
        <begin position="1"/>
        <end position="77"/>
    </location>
</feature>
<keyword evidence="3" id="KW-0786">Thiamine pyrophosphate</keyword>
<name>A0A4V3SEM4_OPIFE</name>
<comment type="cofactor">
    <cofactor evidence="1">
        <name>thiamine diphosphate</name>
        <dbReference type="ChEBI" id="CHEBI:58937"/>
    </cofactor>
</comment>
<organism evidence="5 6">
    <name type="scientific">Opisthorchis felineus</name>
    <dbReference type="NCBI Taxonomy" id="147828"/>
    <lineage>
        <taxon>Eukaryota</taxon>
        <taxon>Metazoa</taxon>
        <taxon>Spiralia</taxon>
        <taxon>Lophotrochozoa</taxon>
        <taxon>Platyhelminthes</taxon>
        <taxon>Trematoda</taxon>
        <taxon>Digenea</taxon>
        <taxon>Opisthorchiida</taxon>
        <taxon>Opisthorchiata</taxon>
        <taxon>Opisthorchiidae</taxon>
        <taxon>Opisthorchis</taxon>
    </lineage>
</organism>
<evidence type="ECO:0000256" key="1">
    <source>
        <dbReference type="ARBA" id="ARBA00001964"/>
    </source>
</evidence>
<evidence type="ECO:0000313" key="5">
    <source>
        <dbReference type="EMBL" id="TGZ65074.1"/>
    </source>
</evidence>